<organism evidence="2 3">
    <name type="scientific">Flavobacterium tagetis</name>
    <dbReference type="NCBI Taxonomy" id="2801336"/>
    <lineage>
        <taxon>Bacteria</taxon>
        <taxon>Pseudomonadati</taxon>
        <taxon>Bacteroidota</taxon>
        <taxon>Flavobacteriia</taxon>
        <taxon>Flavobacteriales</taxon>
        <taxon>Flavobacteriaceae</taxon>
        <taxon>Flavobacterium</taxon>
    </lineage>
</organism>
<evidence type="ECO:0000256" key="1">
    <source>
        <dbReference type="SAM" id="SignalP"/>
    </source>
</evidence>
<gene>
    <name evidence="2" type="ORF">JI750_09680</name>
</gene>
<evidence type="ECO:0000313" key="2">
    <source>
        <dbReference type="EMBL" id="MBL0737154.1"/>
    </source>
</evidence>
<sequence length="146" mass="17310">MKKCISILIVLLIIVACSTTSQNIASTDTASASNKKISDTVRIANDSLEYEVIIIDNGFSTWLASRAYPRNYYSLQYLENKNYLYVTEWNNRFSQPQRYNPNLYEMSIDYRPDIHYGYEVNYLIYNYMIYFQNTYKQKLWGNVPLR</sequence>
<keyword evidence="1" id="KW-0732">Signal</keyword>
<feature type="signal peptide" evidence="1">
    <location>
        <begin position="1"/>
        <end position="25"/>
    </location>
</feature>
<dbReference type="Proteomes" id="UP000603728">
    <property type="component" value="Unassembled WGS sequence"/>
</dbReference>
<dbReference type="RefSeq" id="WP_202000847.1">
    <property type="nucleotide sequence ID" value="NZ_JAERSF010000002.1"/>
</dbReference>
<dbReference type="InterPro" id="IPR046144">
    <property type="entry name" value="DUF6146"/>
</dbReference>
<evidence type="ECO:0000313" key="3">
    <source>
        <dbReference type="Proteomes" id="UP000603728"/>
    </source>
</evidence>
<dbReference type="Pfam" id="PF19643">
    <property type="entry name" value="DUF6146"/>
    <property type="match status" value="1"/>
</dbReference>
<feature type="chain" id="PRO_5046070345" description="Lipoprotein" evidence="1">
    <location>
        <begin position="26"/>
        <end position="146"/>
    </location>
</feature>
<protein>
    <recommendedName>
        <fullName evidence="4">Lipoprotein</fullName>
    </recommendedName>
</protein>
<dbReference type="PROSITE" id="PS51257">
    <property type="entry name" value="PROKAR_LIPOPROTEIN"/>
    <property type="match status" value="1"/>
</dbReference>
<name>A0ABS1KCG5_9FLAO</name>
<keyword evidence="3" id="KW-1185">Reference proteome</keyword>
<evidence type="ECO:0008006" key="4">
    <source>
        <dbReference type="Google" id="ProtNLM"/>
    </source>
</evidence>
<dbReference type="EMBL" id="JAERSF010000002">
    <property type="protein sequence ID" value="MBL0737154.1"/>
    <property type="molecule type" value="Genomic_DNA"/>
</dbReference>
<comment type="caution">
    <text evidence="2">The sequence shown here is derived from an EMBL/GenBank/DDBJ whole genome shotgun (WGS) entry which is preliminary data.</text>
</comment>
<accession>A0ABS1KCG5</accession>
<proteinExistence type="predicted"/>
<reference evidence="2 3" key="1">
    <citation type="submission" date="2021-01" db="EMBL/GenBank/DDBJ databases">
        <title>Genome seq and assembly of Flavobacterium sp. GN10.</title>
        <authorList>
            <person name="Chhetri G."/>
        </authorList>
    </citation>
    <scope>NUCLEOTIDE SEQUENCE [LARGE SCALE GENOMIC DNA]</scope>
    <source>
        <strain evidence="2 3">GN10</strain>
    </source>
</reference>